<keyword evidence="1" id="KW-0413">Isomerase</keyword>
<accession>A0A1M6NNJ7</accession>
<dbReference type="InterPro" id="IPR011060">
    <property type="entry name" value="RibuloseP-bd_barrel"/>
</dbReference>
<dbReference type="RefSeq" id="WP_073476526.1">
    <property type="nucleotide sequence ID" value="NZ_FQZU01000015.1"/>
</dbReference>
<evidence type="ECO:0000313" key="1">
    <source>
        <dbReference type="EMBL" id="SHJ97142.1"/>
    </source>
</evidence>
<dbReference type="EMBL" id="FQZU01000015">
    <property type="protein sequence ID" value="SHJ97142.1"/>
    <property type="molecule type" value="Genomic_DNA"/>
</dbReference>
<dbReference type="AlphaFoldDB" id="A0A1M6NNJ7"/>
<keyword evidence="2" id="KW-1185">Reference proteome</keyword>
<dbReference type="Proteomes" id="UP000183994">
    <property type="component" value="Unassembled WGS sequence"/>
</dbReference>
<organism evidence="1 2">
    <name type="scientific">Desulfatibacillum alkenivorans DSM 16219</name>
    <dbReference type="NCBI Taxonomy" id="1121393"/>
    <lineage>
        <taxon>Bacteria</taxon>
        <taxon>Pseudomonadati</taxon>
        <taxon>Thermodesulfobacteriota</taxon>
        <taxon>Desulfobacteria</taxon>
        <taxon>Desulfobacterales</taxon>
        <taxon>Desulfatibacillaceae</taxon>
        <taxon>Desulfatibacillum</taxon>
    </lineage>
</organism>
<dbReference type="SUPFAM" id="SSF51366">
    <property type="entry name" value="Ribulose-phoshate binding barrel"/>
    <property type="match status" value="1"/>
</dbReference>
<dbReference type="Gene3D" id="3.20.20.70">
    <property type="entry name" value="Aldolase class I"/>
    <property type="match status" value="1"/>
</dbReference>
<gene>
    <name evidence="1" type="ORF">SAMN02745216_02639</name>
</gene>
<reference evidence="2" key="1">
    <citation type="submission" date="2016-11" db="EMBL/GenBank/DDBJ databases">
        <authorList>
            <person name="Varghese N."/>
            <person name="Submissions S."/>
        </authorList>
    </citation>
    <scope>NUCLEOTIDE SEQUENCE [LARGE SCALE GENOMIC DNA]</scope>
    <source>
        <strain evidence="2">DSM 16219</strain>
    </source>
</reference>
<proteinExistence type="predicted"/>
<dbReference type="OrthoDB" id="9796196at2"/>
<evidence type="ECO:0000313" key="2">
    <source>
        <dbReference type="Proteomes" id="UP000183994"/>
    </source>
</evidence>
<sequence length="254" mass="27701">MTTVQIYEIQEAGEAREMARLGVNTVGSVLTSRENWKQDSLTEAMAAAREEGLVTSLIPLFSEPELVLEVLDFYQPDLAHFCDTLTDSQGVPLDLAPMIDLQKKVRSAFSNIKIMRSIPIARPGRGHVVPTLELARELEPLSDVFLTDTWLGDGQDNDPTDPVQGYIGITGLICDWDIAAELVKQSGVPVILAGGISPKNAYEGVLRVRPAGVDSCTRTNAVDENGAPIRFKKDPAKVKMLVEETARADRKITG</sequence>
<protein>
    <submittedName>
        <fullName evidence="1">Phosphoribosylanthranilate isomerase</fullName>
    </submittedName>
</protein>
<dbReference type="STRING" id="1121393.SAMN02745216_02639"/>
<name>A0A1M6NNJ7_9BACT</name>
<dbReference type="InterPro" id="IPR013785">
    <property type="entry name" value="Aldolase_TIM"/>
</dbReference>
<dbReference type="GO" id="GO:0016853">
    <property type="term" value="F:isomerase activity"/>
    <property type="evidence" value="ECO:0007669"/>
    <property type="project" value="UniProtKB-KW"/>
</dbReference>